<dbReference type="PRINTS" id="PR00412">
    <property type="entry name" value="EPOXHYDRLASE"/>
</dbReference>
<proteinExistence type="predicted"/>
<evidence type="ECO:0000256" key="1">
    <source>
        <dbReference type="ARBA" id="ARBA00022801"/>
    </source>
</evidence>
<dbReference type="InterPro" id="IPR000639">
    <property type="entry name" value="Epox_hydrolase-like"/>
</dbReference>
<comment type="caution">
    <text evidence="3">The sequence shown here is derived from an EMBL/GenBank/DDBJ whole genome shotgun (WGS) entry which is preliminary data.</text>
</comment>
<dbReference type="EMBL" id="JAYJJU010000053">
    <property type="protein sequence ID" value="MEB3035085.1"/>
    <property type="molecule type" value="Genomic_DNA"/>
</dbReference>
<dbReference type="InterPro" id="IPR000073">
    <property type="entry name" value="AB_hydrolase_1"/>
</dbReference>
<dbReference type="InterPro" id="IPR029058">
    <property type="entry name" value="AB_hydrolase_fold"/>
</dbReference>
<dbReference type="Proteomes" id="UP001298593">
    <property type="component" value="Unassembled WGS sequence"/>
</dbReference>
<keyword evidence="1 3" id="KW-0378">Hydrolase</keyword>
<dbReference type="GO" id="GO:0016787">
    <property type="term" value="F:hydrolase activity"/>
    <property type="evidence" value="ECO:0007669"/>
    <property type="project" value="UniProtKB-KW"/>
</dbReference>
<gene>
    <name evidence="3" type="ORF">KV113_26450</name>
</gene>
<organism evidence="3 4">
    <name type="scientific">[Mycobacterium] nativiensis</name>
    <dbReference type="NCBI Taxonomy" id="2855503"/>
    <lineage>
        <taxon>Bacteria</taxon>
        <taxon>Bacillati</taxon>
        <taxon>Actinomycetota</taxon>
        <taxon>Actinomycetes</taxon>
        <taxon>Mycobacteriales</taxon>
        <taxon>Mycobacteriaceae</taxon>
        <taxon>Mycolicibacter</taxon>
    </lineage>
</organism>
<sequence length="282" mass="31260">MPRLSTFERHGLVFEVRDTGPQDGIPVVLLHGFPQTSASWGSVAELLNGQGFRTLAPDQRGYTPGALPRRRRDYRLSELIADAVALIETADTGPVHLVGHDWGAAVAWGAAAARPDLVRTLTAVSVPHPLAFIQSMSRSTQAFKSWYMLFFQLPWIPELLLSNESSFTRSLRGTGQSAQNAARDMADLHRLGSARTAVNWYRGMPLTQPSVLKRKVVVPTLQVWSDGDTAVGRKGHELSQRFVSGPWELRTLEGVSHWIPDEAPEILTQLLTEHFRKHTTNA</sequence>
<protein>
    <submittedName>
        <fullName evidence="3">Alpha/beta fold hydrolase</fullName>
    </submittedName>
</protein>
<keyword evidence="4" id="KW-1185">Reference proteome</keyword>
<reference evidence="3 4" key="1">
    <citation type="submission" date="2023-12" db="EMBL/GenBank/DDBJ databases">
        <title>Description of new species of Mycobacterium terrae complex isolated from sewage at the Sao Paulo Zoological Park Foundation in Brazil.</title>
        <authorList>
            <person name="Romagnoli C.L."/>
            <person name="Conceicao E.C."/>
            <person name="Machado E."/>
            <person name="Barreto L.B.P.F."/>
            <person name="Sharma A."/>
            <person name="Silva N.M."/>
            <person name="Marques L.E."/>
            <person name="Juliana M.A."/>
            <person name="Lourenco M.C.S."/>
            <person name="Digiampietri L.A."/>
            <person name="Suffys P.N."/>
            <person name="Viana-Niero C."/>
        </authorList>
    </citation>
    <scope>NUCLEOTIDE SEQUENCE [LARGE SCALE GENOMIC DNA]</scope>
    <source>
        <strain evidence="3 4">MYC340</strain>
    </source>
</reference>
<evidence type="ECO:0000313" key="3">
    <source>
        <dbReference type="EMBL" id="MEB3035085.1"/>
    </source>
</evidence>
<dbReference type="SUPFAM" id="SSF53474">
    <property type="entry name" value="alpha/beta-Hydrolases"/>
    <property type="match status" value="1"/>
</dbReference>
<feature type="domain" description="AB hydrolase-1" evidence="2">
    <location>
        <begin position="26"/>
        <end position="263"/>
    </location>
</feature>
<dbReference type="RefSeq" id="WP_224974351.1">
    <property type="nucleotide sequence ID" value="NZ_JAYJJU010000053.1"/>
</dbReference>
<dbReference type="Gene3D" id="3.40.50.1820">
    <property type="entry name" value="alpha/beta hydrolase"/>
    <property type="match status" value="1"/>
</dbReference>
<evidence type="ECO:0000259" key="2">
    <source>
        <dbReference type="Pfam" id="PF00561"/>
    </source>
</evidence>
<dbReference type="Pfam" id="PF00561">
    <property type="entry name" value="Abhydrolase_1"/>
    <property type="match status" value="1"/>
</dbReference>
<name>A0ABU5Y4F1_9MYCO</name>
<accession>A0ABU5Y4F1</accession>
<dbReference type="PANTHER" id="PTHR43329">
    <property type="entry name" value="EPOXIDE HYDROLASE"/>
    <property type="match status" value="1"/>
</dbReference>
<evidence type="ECO:0000313" key="4">
    <source>
        <dbReference type="Proteomes" id="UP001298593"/>
    </source>
</evidence>